<dbReference type="InterPro" id="IPR035255">
    <property type="entry name" value="DUF5348"/>
</dbReference>
<dbReference type="EMBL" id="ACXX02000015">
    <property type="protein sequence ID" value="EGD46268.1"/>
    <property type="molecule type" value="Genomic_DNA"/>
</dbReference>
<dbReference type="STRING" id="588581.Cpap_0880"/>
<sequence>MNSNYLNASERLERAKTDIKSLWEEGQNDNKGFENKQAYRILENIIENMDTAIYKLKRYSMEAIEGELLEDSYLDKFELIRNDNGKGIGYSFSCGDYLEVFDNESREWYAGRVEHTTRNGVTGYYFYCNELGHPFLYGGLRARVRRDE</sequence>
<evidence type="ECO:0000313" key="2">
    <source>
        <dbReference type="EMBL" id="EGD46268.1"/>
    </source>
</evidence>
<protein>
    <recommendedName>
        <fullName evidence="1">DUF5348 domain-containing protein</fullName>
    </recommendedName>
</protein>
<dbReference type="RefSeq" id="WP_004621618.1">
    <property type="nucleotide sequence ID" value="NZ_ACXX02000015.1"/>
</dbReference>
<reference evidence="2" key="2">
    <citation type="submission" date="2011-01" db="EMBL/GenBank/DDBJ databases">
        <title>The Non-contiguous Finished genome of Clostridium papyrosolvens.</title>
        <authorList>
            <person name="Lucas S."/>
            <person name="Copeland A."/>
            <person name="Lapidus A."/>
            <person name="Cheng J.-F."/>
            <person name="Goodwin L."/>
            <person name="Pitluck S."/>
            <person name="Misra M."/>
            <person name="Chertkov O."/>
            <person name="Detter J.C."/>
            <person name="Han C."/>
            <person name="Tapia R."/>
            <person name="Land M."/>
            <person name="Hauser L."/>
            <person name="Kyrpides N."/>
            <person name="Ivanova N."/>
            <person name="Pagani I."/>
            <person name="Mouttaki H."/>
            <person name="He Z."/>
            <person name="Zhou J."/>
            <person name="Hemme C.L."/>
            <person name="Woyke T."/>
        </authorList>
    </citation>
    <scope>NUCLEOTIDE SEQUENCE [LARGE SCALE GENOMIC DNA]</scope>
    <source>
        <strain evidence="2">DSM 2782</strain>
    </source>
</reference>
<gene>
    <name evidence="2" type="ORF">Cpap_0880</name>
</gene>
<dbReference type="Gene3D" id="2.40.10.390">
    <property type="match status" value="1"/>
</dbReference>
<proteinExistence type="predicted"/>
<comment type="caution">
    <text evidence="2">The sequence shown here is derived from an EMBL/GenBank/DDBJ whole genome shotgun (WGS) entry which is preliminary data.</text>
</comment>
<evidence type="ECO:0000259" key="1">
    <source>
        <dbReference type="Pfam" id="PF17295"/>
    </source>
</evidence>
<dbReference type="Proteomes" id="UP000003860">
    <property type="component" value="Unassembled WGS sequence"/>
</dbReference>
<accession>F1TH28</accession>
<dbReference type="Pfam" id="PF17295">
    <property type="entry name" value="DUF5348"/>
    <property type="match status" value="1"/>
</dbReference>
<dbReference type="OrthoDB" id="9824968at2"/>
<organism evidence="2 3">
    <name type="scientific">Ruminiclostridium papyrosolvens DSM 2782</name>
    <dbReference type="NCBI Taxonomy" id="588581"/>
    <lineage>
        <taxon>Bacteria</taxon>
        <taxon>Bacillati</taxon>
        <taxon>Bacillota</taxon>
        <taxon>Clostridia</taxon>
        <taxon>Eubacteriales</taxon>
        <taxon>Oscillospiraceae</taxon>
        <taxon>Ruminiclostridium</taxon>
    </lineage>
</organism>
<evidence type="ECO:0000313" key="3">
    <source>
        <dbReference type="Proteomes" id="UP000003860"/>
    </source>
</evidence>
<dbReference type="AlphaFoldDB" id="F1TH28"/>
<feature type="domain" description="DUF5348" evidence="1">
    <location>
        <begin position="66"/>
        <end position="144"/>
    </location>
</feature>
<keyword evidence="3" id="KW-1185">Reference proteome</keyword>
<reference evidence="2" key="1">
    <citation type="submission" date="2009-07" db="EMBL/GenBank/DDBJ databases">
        <authorList>
            <consortium name="US DOE Joint Genome Institute (JGI-PGF)"/>
            <person name="Lucas S."/>
            <person name="Copeland A."/>
            <person name="Lapidus A."/>
            <person name="Glavina del Rio T."/>
            <person name="Tice H."/>
            <person name="Bruce D."/>
            <person name="Goodwin L."/>
            <person name="Pitluck S."/>
            <person name="Larimer F."/>
            <person name="Land M.L."/>
            <person name="Mouttaki H."/>
            <person name="He Z."/>
            <person name="Zhou J."/>
            <person name="Hemme C.L."/>
        </authorList>
    </citation>
    <scope>NUCLEOTIDE SEQUENCE [LARGE SCALE GENOMIC DNA]</scope>
    <source>
        <strain evidence="2">DSM 2782</strain>
    </source>
</reference>
<name>F1TH28_9FIRM</name>